<keyword evidence="2" id="KW-0966">Cell projection</keyword>
<gene>
    <name evidence="2" type="ORF">H8S17_00045</name>
</gene>
<dbReference type="SUPFAM" id="SSF64518">
    <property type="entry name" value="Phase 1 flagellin"/>
    <property type="match status" value="1"/>
</dbReference>
<dbReference type="InterPro" id="IPR001492">
    <property type="entry name" value="Flagellin"/>
</dbReference>
<comment type="caution">
    <text evidence="2">The sequence shown here is derived from an EMBL/GenBank/DDBJ whole genome shotgun (WGS) entry which is preliminary data.</text>
</comment>
<dbReference type="Gene3D" id="1.20.1330.10">
    <property type="entry name" value="f41 fragment of flagellin, N-terminal domain"/>
    <property type="match status" value="2"/>
</dbReference>
<sequence length="534" mass="59629">MRITNNMMLNTTSSNINGNKLNVNNLNNQMSSQKKIQRPSEDPVIAIRALRLRSTLSQINQYYEKNIPDAQTWLEVTETAFKNMNKILKDVRTQCVTGTNSYLTADDRSTILKSLTALKSQLYSEGNSDNAGRTVFTGFKTNSQLTFMEDETDTSYKISQSFSYKDLGEFTYYSGSVDVPNTVADVQNTGNISDISKSSFDRIRLAYDKVDEITNLSYSYGNTEVTFSKQSATTNPDGSVTYPAEDEFGDPVLDADGNAVTMTVYDTQKAWEAASADGTKTVGANELVFIKDAGDLVVGSSISNDLKSNKAAFTIDYQKTGFDKGELRPEYYYNCTDVSDAANPIKYTKYNADGSKIYEDINYTVALNQTIKVNMQADEVFDMSIYQDVVELTDSVQAAINAHDKVDKLTAMKSEAQYADYQDEIQEWLDAAQKEADYADSRLTSLYSAGIGKFDQYMEKLNVAYTEVGARGDQLKMTESRMSNQQLTVEQLKSDNEDRNISDIIIDYTAAYNAYQASLLASSKIEKQTLLNYI</sequence>
<keyword evidence="2" id="KW-0969">Cilium</keyword>
<feature type="domain" description="Flagellin N-terminal" evidence="1">
    <location>
        <begin position="3"/>
        <end position="123"/>
    </location>
</feature>
<evidence type="ECO:0000313" key="2">
    <source>
        <dbReference type="EMBL" id="MBC5712611.1"/>
    </source>
</evidence>
<dbReference type="Pfam" id="PF00669">
    <property type="entry name" value="Flagellin_N"/>
    <property type="match status" value="1"/>
</dbReference>
<proteinExistence type="predicted"/>
<dbReference type="GO" id="GO:0005198">
    <property type="term" value="F:structural molecule activity"/>
    <property type="evidence" value="ECO:0007669"/>
    <property type="project" value="InterPro"/>
</dbReference>
<organism evidence="2 3">
    <name type="scientific">Roseburia zhanii</name>
    <dbReference type="NCBI Taxonomy" id="2763064"/>
    <lineage>
        <taxon>Bacteria</taxon>
        <taxon>Bacillati</taxon>
        <taxon>Bacillota</taxon>
        <taxon>Clostridia</taxon>
        <taxon>Lachnospirales</taxon>
        <taxon>Lachnospiraceae</taxon>
        <taxon>Roseburia</taxon>
    </lineage>
</organism>
<protein>
    <submittedName>
        <fullName evidence="2">Flagellar hook-associated protein 3</fullName>
    </submittedName>
</protein>
<dbReference type="EMBL" id="JACOPH010000001">
    <property type="protein sequence ID" value="MBC5712611.1"/>
    <property type="molecule type" value="Genomic_DNA"/>
</dbReference>
<dbReference type="RefSeq" id="WP_186865720.1">
    <property type="nucleotide sequence ID" value="NZ_JACOPH010000001.1"/>
</dbReference>
<accession>A0A923RRH7</accession>
<reference evidence="2" key="1">
    <citation type="submission" date="2020-08" db="EMBL/GenBank/DDBJ databases">
        <title>Genome public.</title>
        <authorList>
            <person name="Liu C."/>
            <person name="Sun Q."/>
        </authorList>
    </citation>
    <scope>NUCLEOTIDE SEQUENCE</scope>
    <source>
        <strain evidence="2">BX1005</strain>
    </source>
</reference>
<dbReference type="InterPro" id="IPR001029">
    <property type="entry name" value="Flagellin_N"/>
</dbReference>
<dbReference type="PANTHER" id="PTHR42792">
    <property type="entry name" value="FLAGELLIN"/>
    <property type="match status" value="1"/>
</dbReference>
<evidence type="ECO:0000313" key="3">
    <source>
        <dbReference type="Proteomes" id="UP000606720"/>
    </source>
</evidence>
<name>A0A923RRH7_9FIRM</name>
<dbReference type="PANTHER" id="PTHR42792:SF1">
    <property type="entry name" value="FLAGELLAR HOOK-ASSOCIATED PROTEIN 3"/>
    <property type="match status" value="1"/>
</dbReference>
<evidence type="ECO:0000259" key="1">
    <source>
        <dbReference type="Pfam" id="PF00669"/>
    </source>
</evidence>
<dbReference type="GO" id="GO:0009288">
    <property type="term" value="C:bacterial-type flagellum"/>
    <property type="evidence" value="ECO:0007669"/>
    <property type="project" value="InterPro"/>
</dbReference>
<keyword evidence="3" id="KW-1185">Reference proteome</keyword>
<dbReference type="Proteomes" id="UP000606720">
    <property type="component" value="Unassembled WGS sequence"/>
</dbReference>
<dbReference type="AlphaFoldDB" id="A0A923RRH7"/>
<keyword evidence="2" id="KW-0282">Flagellum</keyword>